<dbReference type="Pfam" id="PF01663">
    <property type="entry name" value="Phosphodiest"/>
    <property type="match status" value="1"/>
</dbReference>
<comment type="caution">
    <text evidence="1">The sequence shown here is derived from an EMBL/GenBank/DDBJ whole genome shotgun (WGS) entry which is preliminary data.</text>
</comment>
<reference evidence="1 2" key="1">
    <citation type="journal article" date="2015" name="Nature">
        <title>rRNA introns, odd ribosomes, and small enigmatic genomes across a large radiation of phyla.</title>
        <authorList>
            <person name="Brown C.T."/>
            <person name="Hug L.A."/>
            <person name="Thomas B.C."/>
            <person name="Sharon I."/>
            <person name="Castelle C.J."/>
            <person name="Singh A."/>
            <person name="Wilkins M.J."/>
            <person name="Williams K.H."/>
            <person name="Banfield J.F."/>
        </authorList>
    </citation>
    <scope>NUCLEOTIDE SEQUENCE [LARGE SCALE GENOMIC DNA]</scope>
</reference>
<sequence>MPLWLDLIKKGRNWDSLPSPCDTIPYVIERKILDLIKRDRQKGEFIYPDYGRYSLLEVGNTIPSLFGEESIRPTLPDKFINGGERGFSKVVTFFIDALGFDQIVKYSRDYKFLNLLTDRAVIYPLTSVFPSTTSNALTTFYSGQSPLEHGLIEWNLYFNEFGEVIETLPFKLIDSEERDSLTQLGGNGGMLFEGTTIFERLAHRGVKPFHFSNEIFSHSVYSKAAKKGSVTVPYSKNSDLFPQLRRLLVGTSGPAYFDVYWSELDGTGHRFGNNTDEYMVELSTLSHLLTSEFIDKIDRKTAEETLLIIISDHGQVTVNPEEIIWLNKYPELINNFQIGANGKSILPGGSSRDVFLNIRDEKIDESIKMLKDLLRGKAEILTMDDALEAGLFGPGRISQKFIERAGNVLILPARNEQVWYEHVPSSHVKLGMHGGLSEQEMFIPFAAVQLSKLKD</sequence>
<dbReference type="PANTHER" id="PTHR10151">
    <property type="entry name" value="ECTONUCLEOTIDE PYROPHOSPHATASE/PHOSPHODIESTERASE"/>
    <property type="match status" value="1"/>
</dbReference>
<dbReference type="PANTHER" id="PTHR10151:SF120">
    <property type="entry name" value="BIS(5'-ADENOSYL)-TRIPHOSPHATASE"/>
    <property type="match status" value="1"/>
</dbReference>
<gene>
    <name evidence="1" type="ORF">UV41_C0004G0015</name>
</gene>
<evidence type="ECO:0000313" key="1">
    <source>
        <dbReference type="EMBL" id="KKS71191.1"/>
    </source>
</evidence>
<proteinExistence type="predicted"/>
<dbReference type="EMBL" id="LCEJ01000004">
    <property type="protein sequence ID" value="KKS71191.1"/>
    <property type="molecule type" value="Genomic_DNA"/>
</dbReference>
<dbReference type="Gene3D" id="3.40.720.10">
    <property type="entry name" value="Alkaline Phosphatase, subunit A"/>
    <property type="match status" value="1"/>
</dbReference>
<dbReference type="InterPro" id="IPR017850">
    <property type="entry name" value="Alkaline_phosphatase_core_sf"/>
</dbReference>
<dbReference type="InterPro" id="IPR002591">
    <property type="entry name" value="Phosphodiest/P_Trfase"/>
</dbReference>
<dbReference type="AlphaFoldDB" id="A0A0G1DK13"/>
<dbReference type="Proteomes" id="UP000034785">
    <property type="component" value="Unassembled WGS sequence"/>
</dbReference>
<evidence type="ECO:0000313" key="2">
    <source>
        <dbReference type="Proteomes" id="UP000034785"/>
    </source>
</evidence>
<dbReference type="GO" id="GO:0016787">
    <property type="term" value="F:hydrolase activity"/>
    <property type="evidence" value="ECO:0007669"/>
    <property type="project" value="UniProtKB-ARBA"/>
</dbReference>
<name>A0A0G1DK13_9BACT</name>
<dbReference type="SUPFAM" id="SSF53649">
    <property type="entry name" value="Alkaline phosphatase-like"/>
    <property type="match status" value="1"/>
</dbReference>
<accession>A0A0G1DK13</accession>
<organism evidence="1 2">
    <name type="scientific">Candidatus Daviesbacteria bacterium GW2011_GWA2_42_7</name>
    <dbReference type="NCBI Taxonomy" id="1618425"/>
    <lineage>
        <taxon>Bacteria</taxon>
        <taxon>Candidatus Daviesiibacteriota</taxon>
    </lineage>
</organism>
<protein>
    <submittedName>
        <fullName evidence="1">Type I phosphodiesterase/nucleotide pyrophosphatase</fullName>
    </submittedName>
</protein>